<dbReference type="Proteomes" id="UP000054538">
    <property type="component" value="Unassembled WGS sequence"/>
</dbReference>
<sequence length="105" mass="11607">MWLLSKSQLWAGERRIRRTWNDVSIATTSSQYKVASCVCVISVKSGGDNIASHRGTVSKPYRDLCGARVTKSTGSQTIRNAILPCMMFLLVCKISHSSYLKAPIL</sequence>
<evidence type="ECO:0000313" key="1">
    <source>
        <dbReference type="EMBL" id="KIK92167.1"/>
    </source>
</evidence>
<keyword evidence="2" id="KW-1185">Reference proteome</keyword>
<accession>A0A0D0D5Y9</accession>
<dbReference type="EMBL" id="KN825307">
    <property type="protein sequence ID" value="KIK92167.1"/>
    <property type="molecule type" value="Genomic_DNA"/>
</dbReference>
<protein>
    <submittedName>
        <fullName evidence="1">Uncharacterized protein</fullName>
    </submittedName>
</protein>
<name>A0A0D0D5Y9_9AGAM</name>
<organism evidence="1 2">
    <name type="scientific">Paxillus rubicundulus Ve08.2h10</name>
    <dbReference type="NCBI Taxonomy" id="930991"/>
    <lineage>
        <taxon>Eukaryota</taxon>
        <taxon>Fungi</taxon>
        <taxon>Dikarya</taxon>
        <taxon>Basidiomycota</taxon>
        <taxon>Agaricomycotina</taxon>
        <taxon>Agaricomycetes</taxon>
        <taxon>Agaricomycetidae</taxon>
        <taxon>Boletales</taxon>
        <taxon>Paxilineae</taxon>
        <taxon>Paxillaceae</taxon>
        <taxon>Paxillus</taxon>
    </lineage>
</organism>
<proteinExistence type="predicted"/>
<evidence type="ECO:0000313" key="2">
    <source>
        <dbReference type="Proteomes" id="UP000054538"/>
    </source>
</evidence>
<gene>
    <name evidence="1" type="ORF">PAXRUDRAFT_590347</name>
</gene>
<dbReference type="HOGENOM" id="CLU_2237451_0_0_1"/>
<dbReference type="AlphaFoldDB" id="A0A0D0D5Y9"/>
<reference evidence="2" key="2">
    <citation type="submission" date="2015-01" db="EMBL/GenBank/DDBJ databases">
        <title>Evolutionary Origins and Diversification of the Mycorrhizal Mutualists.</title>
        <authorList>
            <consortium name="DOE Joint Genome Institute"/>
            <consortium name="Mycorrhizal Genomics Consortium"/>
            <person name="Kohler A."/>
            <person name="Kuo A."/>
            <person name="Nagy L.G."/>
            <person name="Floudas D."/>
            <person name="Copeland A."/>
            <person name="Barry K.W."/>
            <person name="Cichocki N."/>
            <person name="Veneault-Fourrey C."/>
            <person name="LaButti K."/>
            <person name="Lindquist E.A."/>
            <person name="Lipzen A."/>
            <person name="Lundell T."/>
            <person name="Morin E."/>
            <person name="Murat C."/>
            <person name="Riley R."/>
            <person name="Ohm R."/>
            <person name="Sun H."/>
            <person name="Tunlid A."/>
            <person name="Henrissat B."/>
            <person name="Grigoriev I.V."/>
            <person name="Hibbett D.S."/>
            <person name="Martin F."/>
        </authorList>
    </citation>
    <scope>NUCLEOTIDE SEQUENCE [LARGE SCALE GENOMIC DNA]</scope>
    <source>
        <strain evidence="2">Ve08.2h10</strain>
    </source>
</reference>
<dbReference type="InParanoid" id="A0A0D0D5Y9"/>
<reference evidence="1 2" key="1">
    <citation type="submission" date="2014-04" db="EMBL/GenBank/DDBJ databases">
        <authorList>
            <consortium name="DOE Joint Genome Institute"/>
            <person name="Kuo A."/>
            <person name="Kohler A."/>
            <person name="Jargeat P."/>
            <person name="Nagy L.G."/>
            <person name="Floudas D."/>
            <person name="Copeland A."/>
            <person name="Barry K.W."/>
            <person name="Cichocki N."/>
            <person name="Veneault-Fourrey C."/>
            <person name="LaButti K."/>
            <person name="Lindquist E.A."/>
            <person name="Lipzen A."/>
            <person name="Lundell T."/>
            <person name="Morin E."/>
            <person name="Murat C."/>
            <person name="Sun H."/>
            <person name="Tunlid A."/>
            <person name="Henrissat B."/>
            <person name="Grigoriev I.V."/>
            <person name="Hibbett D.S."/>
            <person name="Martin F."/>
            <person name="Nordberg H.P."/>
            <person name="Cantor M.N."/>
            <person name="Hua S.X."/>
        </authorList>
    </citation>
    <scope>NUCLEOTIDE SEQUENCE [LARGE SCALE GENOMIC DNA]</scope>
    <source>
        <strain evidence="1 2">Ve08.2h10</strain>
    </source>
</reference>